<evidence type="ECO:0000313" key="1">
    <source>
        <dbReference type="EMBL" id="KMM69193.1"/>
    </source>
</evidence>
<gene>
    <name evidence="1" type="ORF">CPAG_05514</name>
</gene>
<accession>A0A0J6FFZ3</accession>
<reference evidence="1 2" key="1">
    <citation type="submission" date="2007-06" db="EMBL/GenBank/DDBJ databases">
        <title>The Genome Sequence of Coccidioides posadasii RMSCC_3488.</title>
        <authorList>
            <consortium name="Coccidioides Genome Resources Consortium"/>
            <consortium name="The Broad Institute Genome Sequencing Platform"/>
            <person name="Henn M.R."/>
            <person name="Sykes S."/>
            <person name="Young S."/>
            <person name="Jaffe D."/>
            <person name="Berlin A."/>
            <person name="Alvarez P."/>
            <person name="Butler J."/>
            <person name="Gnerre S."/>
            <person name="Grabherr M."/>
            <person name="Mauceli E."/>
            <person name="Brockman W."/>
            <person name="Kodira C."/>
            <person name="Alvarado L."/>
            <person name="Zeng Q."/>
            <person name="Crawford M."/>
            <person name="Antoine C."/>
            <person name="Devon K."/>
            <person name="Galgiani J."/>
            <person name="Orsborn K."/>
            <person name="Lewis M.L."/>
            <person name="Nusbaum C."/>
            <person name="Galagan J."/>
            <person name="Birren B."/>
        </authorList>
    </citation>
    <scope>NUCLEOTIDE SEQUENCE [LARGE SCALE GENOMIC DNA]</scope>
    <source>
        <strain evidence="1 2">RMSCC 3488</strain>
    </source>
</reference>
<organism evidence="1 2">
    <name type="scientific">Coccidioides posadasii RMSCC 3488</name>
    <dbReference type="NCBI Taxonomy" id="454284"/>
    <lineage>
        <taxon>Eukaryota</taxon>
        <taxon>Fungi</taxon>
        <taxon>Dikarya</taxon>
        <taxon>Ascomycota</taxon>
        <taxon>Pezizomycotina</taxon>
        <taxon>Eurotiomycetes</taxon>
        <taxon>Eurotiomycetidae</taxon>
        <taxon>Onygenales</taxon>
        <taxon>Onygenaceae</taxon>
        <taxon>Coccidioides</taxon>
    </lineage>
</organism>
<name>A0A0J6FFZ3_COCPO</name>
<dbReference type="VEuPathDB" id="FungiDB:CPAG_05514"/>
<proteinExistence type="predicted"/>
<reference evidence="2" key="2">
    <citation type="journal article" date="2009" name="Genome Res.">
        <title>Comparative genomic analyses of the human fungal pathogens Coccidioides and their relatives.</title>
        <authorList>
            <person name="Sharpton T.J."/>
            <person name="Stajich J.E."/>
            <person name="Rounsley S.D."/>
            <person name="Gardner M.J."/>
            <person name="Wortman J.R."/>
            <person name="Jordar V.S."/>
            <person name="Maiti R."/>
            <person name="Kodira C.D."/>
            <person name="Neafsey D.E."/>
            <person name="Zeng Q."/>
            <person name="Hung C.-Y."/>
            <person name="McMahan C."/>
            <person name="Muszewska A."/>
            <person name="Grynberg M."/>
            <person name="Mandel M.A."/>
            <person name="Kellner E.M."/>
            <person name="Barker B.M."/>
            <person name="Galgiani J.N."/>
            <person name="Orbach M.J."/>
            <person name="Kirkland T.N."/>
            <person name="Cole G.T."/>
            <person name="Henn M.R."/>
            <person name="Birren B.W."/>
            <person name="Taylor J.W."/>
        </authorList>
    </citation>
    <scope>NUCLEOTIDE SEQUENCE [LARGE SCALE GENOMIC DNA]</scope>
    <source>
        <strain evidence="2">RMSCC 3488</strain>
    </source>
</reference>
<protein>
    <submittedName>
        <fullName evidence="1">Uncharacterized protein</fullName>
    </submittedName>
</protein>
<dbReference type="Proteomes" id="UP000054567">
    <property type="component" value="Unassembled WGS sequence"/>
</dbReference>
<reference evidence="2" key="3">
    <citation type="journal article" date="2010" name="Genome Res.">
        <title>Population genomic sequencing of Coccidioides fungi reveals recent hybridization and transposon control.</title>
        <authorList>
            <person name="Neafsey D.E."/>
            <person name="Barker B.M."/>
            <person name="Sharpton T.J."/>
            <person name="Stajich J.E."/>
            <person name="Park D.J."/>
            <person name="Whiston E."/>
            <person name="Hung C.-Y."/>
            <person name="McMahan C."/>
            <person name="White J."/>
            <person name="Sykes S."/>
            <person name="Heiman D."/>
            <person name="Young S."/>
            <person name="Zeng Q."/>
            <person name="Abouelleil A."/>
            <person name="Aftuck L."/>
            <person name="Bessette D."/>
            <person name="Brown A."/>
            <person name="FitzGerald M."/>
            <person name="Lui A."/>
            <person name="Macdonald J.P."/>
            <person name="Priest M."/>
            <person name="Orbach M.J."/>
            <person name="Galgiani J.N."/>
            <person name="Kirkland T.N."/>
            <person name="Cole G.T."/>
            <person name="Birren B.W."/>
            <person name="Henn M.R."/>
            <person name="Taylor J.W."/>
            <person name="Rounsley S.D."/>
        </authorList>
    </citation>
    <scope>NUCLEOTIDE SEQUENCE [LARGE SCALE GENOMIC DNA]</scope>
    <source>
        <strain evidence="2">RMSCC 3488</strain>
    </source>
</reference>
<evidence type="ECO:0000313" key="2">
    <source>
        <dbReference type="Proteomes" id="UP000054567"/>
    </source>
</evidence>
<sequence>MAKCGPKVFLAAVFPSRTAVRSQDIPLISRAVHGFFRRRASQIPPPLFTSKAVHDPRAYMHAPEASSIRFKFQHTPIPVLWLYVHLLGFTSLWKGLRWPT</sequence>
<dbReference type="EMBL" id="DS268111">
    <property type="protein sequence ID" value="KMM69193.1"/>
    <property type="molecule type" value="Genomic_DNA"/>
</dbReference>
<dbReference type="AlphaFoldDB" id="A0A0J6FFZ3"/>